<dbReference type="Proteomes" id="UP000694395">
    <property type="component" value="Chromosome 15"/>
</dbReference>
<dbReference type="PANTHER" id="PTHR19944:SF62">
    <property type="entry name" value="BETA-2-MICROGLOBULIN"/>
    <property type="match status" value="1"/>
</dbReference>
<evidence type="ECO:0000313" key="10">
    <source>
        <dbReference type="Proteomes" id="UP000694395"/>
    </source>
</evidence>
<evidence type="ECO:0000256" key="7">
    <source>
        <dbReference type="ARBA" id="ARBA00023319"/>
    </source>
</evidence>
<dbReference type="Ensembl" id="ENSOMYT00000164028.1">
    <property type="protein sequence ID" value="ENSOMYP00000116947.1"/>
    <property type="gene ID" value="ENSOMYG00000064973.1"/>
</dbReference>
<dbReference type="InterPro" id="IPR036179">
    <property type="entry name" value="Ig-like_dom_sf"/>
</dbReference>
<dbReference type="GO" id="GO:0006955">
    <property type="term" value="P:immune response"/>
    <property type="evidence" value="ECO:0007669"/>
    <property type="project" value="InterPro"/>
</dbReference>
<accession>A0A8K9WQJ5</accession>
<keyword evidence="4" id="KW-0490">MHC I</keyword>
<dbReference type="SUPFAM" id="SSF49468">
    <property type="entry name" value="VHL"/>
    <property type="match status" value="1"/>
</dbReference>
<keyword evidence="7" id="KW-0393">Immunoglobulin domain</keyword>
<dbReference type="PANTHER" id="PTHR19944">
    <property type="entry name" value="MHC CLASS II-RELATED"/>
    <property type="match status" value="1"/>
</dbReference>
<dbReference type="GO" id="GO:0042612">
    <property type="term" value="C:MHC class I protein complex"/>
    <property type="evidence" value="ECO:0007669"/>
    <property type="project" value="UniProtKB-KW"/>
</dbReference>
<dbReference type="PROSITE" id="PS00290">
    <property type="entry name" value="IG_MHC"/>
    <property type="match status" value="1"/>
</dbReference>
<evidence type="ECO:0000256" key="3">
    <source>
        <dbReference type="ARBA" id="ARBA00018767"/>
    </source>
</evidence>
<dbReference type="InterPro" id="IPR024053">
    <property type="entry name" value="VHL_beta_dom"/>
</dbReference>
<dbReference type="GeneTree" id="ENSGT00940000180800"/>
<evidence type="ECO:0000256" key="6">
    <source>
        <dbReference type="ARBA" id="ARBA00022859"/>
    </source>
</evidence>
<dbReference type="InterPro" id="IPR015707">
    <property type="entry name" value="B2Microglobulin"/>
</dbReference>
<dbReference type="SMART" id="SM00407">
    <property type="entry name" value="IGc1"/>
    <property type="match status" value="1"/>
</dbReference>
<feature type="domain" description="Ig-like" evidence="8">
    <location>
        <begin position="67"/>
        <end position="154"/>
    </location>
</feature>
<dbReference type="InterPro" id="IPR013783">
    <property type="entry name" value="Ig-like_fold"/>
</dbReference>
<dbReference type="GO" id="GO:0005576">
    <property type="term" value="C:extracellular region"/>
    <property type="evidence" value="ECO:0007669"/>
    <property type="project" value="UniProtKB-SubCell"/>
</dbReference>
<evidence type="ECO:0000256" key="4">
    <source>
        <dbReference type="ARBA" id="ARBA00022451"/>
    </source>
</evidence>
<dbReference type="InterPro" id="IPR036208">
    <property type="entry name" value="VHL_sf"/>
</dbReference>
<dbReference type="Pfam" id="PF07654">
    <property type="entry name" value="C1-set"/>
    <property type="match status" value="1"/>
</dbReference>
<name>A0A8K9WQJ5_ONCMY</name>
<evidence type="ECO:0000256" key="1">
    <source>
        <dbReference type="ARBA" id="ARBA00004613"/>
    </source>
</evidence>
<keyword evidence="6" id="KW-0391">Immunity</keyword>
<evidence type="ECO:0000256" key="2">
    <source>
        <dbReference type="ARBA" id="ARBA00009564"/>
    </source>
</evidence>
<reference evidence="9" key="3">
    <citation type="submission" date="2025-09" db="UniProtKB">
        <authorList>
            <consortium name="Ensembl"/>
        </authorList>
    </citation>
    <scope>IDENTIFICATION</scope>
</reference>
<comment type="similarity">
    <text evidence="2">Belongs to the beta-2-microglobulin family.</text>
</comment>
<dbReference type="CDD" id="cd05770">
    <property type="entry name" value="IgC1_beta2m"/>
    <property type="match status" value="1"/>
</dbReference>
<protein>
    <recommendedName>
        <fullName evidence="3">Beta-2-microglobulin</fullName>
    </recommendedName>
</protein>
<organism evidence="9 10">
    <name type="scientific">Oncorhynchus mykiss</name>
    <name type="common">Rainbow trout</name>
    <name type="synonym">Salmo gairdneri</name>
    <dbReference type="NCBI Taxonomy" id="8022"/>
    <lineage>
        <taxon>Eukaryota</taxon>
        <taxon>Metazoa</taxon>
        <taxon>Chordata</taxon>
        <taxon>Craniata</taxon>
        <taxon>Vertebrata</taxon>
        <taxon>Euteleostomi</taxon>
        <taxon>Actinopterygii</taxon>
        <taxon>Neopterygii</taxon>
        <taxon>Teleostei</taxon>
        <taxon>Protacanthopterygii</taxon>
        <taxon>Salmoniformes</taxon>
        <taxon>Salmonidae</taxon>
        <taxon>Salmoninae</taxon>
        <taxon>Oncorhynchus</taxon>
    </lineage>
</organism>
<dbReference type="Pfam" id="PF01847">
    <property type="entry name" value="VHL"/>
    <property type="match status" value="1"/>
</dbReference>
<dbReference type="SUPFAM" id="SSF48726">
    <property type="entry name" value="Immunoglobulin"/>
    <property type="match status" value="1"/>
</dbReference>
<dbReference type="PROSITE" id="PS50835">
    <property type="entry name" value="IG_LIKE"/>
    <property type="match status" value="1"/>
</dbReference>
<dbReference type="Gene3D" id="2.60.40.10">
    <property type="entry name" value="Immunoglobulins"/>
    <property type="match status" value="1"/>
</dbReference>
<dbReference type="FunFam" id="2.60.40.10:FF:001005">
    <property type="entry name" value="Beta-2-microglobulin"/>
    <property type="match status" value="1"/>
</dbReference>
<evidence type="ECO:0000256" key="5">
    <source>
        <dbReference type="ARBA" id="ARBA00022525"/>
    </source>
</evidence>
<comment type="subcellular location">
    <subcellularLocation>
        <location evidence="1">Secreted</location>
    </subcellularLocation>
</comment>
<sequence length="159" mass="18055">MEEQEVVSGENKALRSLNADVETHVNFINQSKQSARAWWLDYSGHPVSYGDIRTNGLLRMDTFLTPPKVQVYSRNPGNFGDKNTLICHVSGFHPPDISIQLLKNGVEIPDAKQTDLAFEQGWQFHLTKSVGFTPASGEEYTCRVRHLKNLKTYTWEADM</sequence>
<reference evidence="9" key="2">
    <citation type="submission" date="2025-08" db="UniProtKB">
        <authorList>
            <consortium name="Ensembl"/>
        </authorList>
    </citation>
    <scope>IDENTIFICATION</scope>
</reference>
<dbReference type="GO" id="GO:0010038">
    <property type="term" value="P:response to metal ion"/>
    <property type="evidence" value="ECO:0007669"/>
    <property type="project" value="UniProtKB-ARBA"/>
</dbReference>
<dbReference type="InterPro" id="IPR050160">
    <property type="entry name" value="MHC/Immunoglobulin"/>
</dbReference>
<dbReference type="InterPro" id="IPR007110">
    <property type="entry name" value="Ig-like_dom"/>
</dbReference>
<dbReference type="InterPro" id="IPR003006">
    <property type="entry name" value="Ig/MHC_CS"/>
</dbReference>
<reference evidence="9" key="1">
    <citation type="submission" date="2020-07" db="EMBL/GenBank/DDBJ databases">
        <title>A long reads based de novo assembly of the rainbow trout Arlee double haploid line genome.</title>
        <authorList>
            <person name="Gao G."/>
            <person name="Palti Y."/>
        </authorList>
    </citation>
    <scope>NUCLEOTIDE SEQUENCE [LARGE SCALE GENOMIC DNA]</scope>
</reference>
<evidence type="ECO:0000259" key="8">
    <source>
        <dbReference type="PROSITE" id="PS50835"/>
    </source>
</evidence>
<dbReference type="InterPro" id="IPR003597">
    <property type="entry name" value="Ig_C1-set"/>
</dbReference>
<dbReference type="GO" id="GO:0002474">
    <property type="term" value="P:antigen processing and presentation of peptide antigen via MHC class I"/>
    <property type="evidence" value="ECO:0007669"/>
    <property type="project" value="UniProtKB-KW"/>
</dbReference>
<keyword evidence="5" id="KW-0964">Secreted</keyword>
<gene>
    <name evidence="9" type="primary">LOC110513649</name>
</gene>
<keyword evidence="10" id="KW-1185">Reference proteome</keyword>
<proteinExistence type="inferred from homology"/>
<dbReference type="AlphaFoldDB" id="A0A8K9WQJ5"/>
<evidence type="ECO:0000313" key="9">
    <source>
        <dbReference type="Ensembl" id="ENSOMYP00000116947.1"/>
    </source>
</evidence>